<dbReference type="Gene3D" id="1.10.10.1320">
    <property type="entry name" value="Anti-sigma factor, zinc-finger domain"/>
    <property type="match status" value="1"/>
</dbReference>
<reference evidence="3 4" key="1">
    <citation type="submission" date="2021-02" db="EMBL/GenBank/DDBJ databases">
        <title>Complete genome of Desulfoluna sp. strain ASN36.</title>
        <authorList>
            <person name="Takahashi A."/>
            <person name="Kojima H."/>
            <person name="Fukui M."/>
        </authorList>
    </citation>
    <scope>NUCLEOTIDE SEQUENCE [LARGE SCALE GENOMIC DNA]</scope>
    <source>
        <strain evidence="3 4">ASN36</strain>
    </source>
</reference>
<evidence type="ECO:0000259" key="2">
    <source>
        <dbReference type="Pfam" id="PF13490"/>
    </source>
</evidence>
<evidence type="ECO:0000313" key="4">
    <source>
        <dbReference type="Proteomes" id="UP001320148"/>
    </source>
</evidence>
<gene>
    <name evidence="3" type="ORF">DSLASN_00450</name>
</gene>
<dbReference type="Pfam" id="PF13490">
    <property type="entry name" value="zf-HC2"/>
    <property type="match status" value="1"/>
</dbReference>
<evidence type="ECO:0000313" key="3">
    <source>
        <dbReference type="EMBL" id="BCS94413.1"/>
    </source>
</evidence>
<dbReference type="InterPro" id="IPR027383">
    <property type="entry name" value="Znf_put"/>
</dbReference>
<feature type="domain" description="Putative zinc-finger" evidence="2">
    <location>
        <begin position="8"/>
        <end position="36"/>
    </location>
</feature>
<keyword evidence="1" id="KW-1133">Transmembrane helix</keyword>
<protein>
    <recommendedName>
        <fullName evidence="2">Putative zinc-finger domain-containing protein</fullName>
    </recommendedName>
</protein>
<feature type="transmembrane region" description="Helical" evidence="1">
    <location>
        <begin position="90"/>
        <end position="110"/>
    </location>
</feature>
<keyword evidence="1" id="KW-0472">Membrane</keyword>
<dbReference type="InterPro" id="IPR041916">
    <property type="entry name" value="Anti_sigma_zinc_sf"/>
</dbReference>
<accession>A0ABM7PA96</accession>
<dbReference type="EMBL" id="AP024488">
    <property type="protein sequence ID" value="BCS94413.1"/>
    <property type="molecule type" value="Genomic_DNA"/>
</dbReference>
<evidence type="ECO:0000256" key="1">
    <source>
        <dbReference type="SAM" id="Phobius"/>
    </source>
</evidence>
<dbReference type="Proteomes" id="UP001320148">
    <property type="component" value="Chromosome"/>
</dbReference>
<dbReference type="RefSeq" id="WP_236890730.1">
    <property type="nucleotide sequence ID" value="NZ_AP024488.1"/>
</dbReference>
<organism evidence="3 4">
    <name type="scientific">Desulfoluna limicola</name>
    <dbReference type="NCBI Taxonomy" id="2810562"/>
    <lineage>
        <taxon>Bacteria</taxon>
        <taxon>Pseudomonadati</taxon>
        <taxon>Thermodesulfobacteriota</taxon>
        <taxon>Desulfobacteria</taxon>
        <taxon>Desulfobacterales</taxon>
        <taxon>Desulfolunaceae</taxon>
        <taxon>Desulfoluna</taxon>
    </lineage>
</organism>
<keyword evidence="1" id="KW-0812">Transmembrane</keyword>
<proteinExistence type="predicted"/>
<keyword evidence="4" id="KW-1185">Reference proteome</keyword>
<name>A0ABM7PA96_9BACT</name>
<sequence>MEHPQEKSLHAYVDQTLASQEKEALCAHLSRCPQCRREVEELTLLLKDLRHLPTSGPNRTLTTRILLAQQREKEGTRISFDLFSFLFGRIGWAAVAVGLLAGILLGFSVSRTWVEPSLTMSIPSYEVADSEDLYLDYLISDNGDIL</sequence>